<evidence type="ECO:0000256" key="1">
    <source>
        <dbReference type="ARBA" id="ARBA00022737"/>
    </source>
</evidence>
<dbReference type="PROSITE" id="PS50060">
    <property type="entry name" value="MAM_2"/>
    <property type="match status" value="9"/>
</dbReference>
<dbReference type="RefSeq" id="XP_025065874.1">
    <property type="nucleotide sequence ID" value="XM_025210089.1"/>
</dbReference>
<dbReference type="FunFam" id="2.60.120.200:FF:000182">
    <property type="entry name" value="MAM and LDL-receptor class A domain-containing protein 1"/>
    <property type="match status" value="2"/>
</dbReference>
<feature type="disulfide bond" evidence="3">
    <location>
        <begin position="710"/>
        <end position="725"/>
    </location>
</feature>
<reference evidence="6" key="1">
    <citation type="submission" date="2025-08" db="UniProtKB">
        <authorList>
            <consortium name="RefSeq"/>
        </authorList>
    </citation>
    <scope>IDENTIFICATION</scope>
</reference>
<accession>A0A3Q0H1H6</accession>
<organism evidence="5 6">
    <name type="scientific">Alligator sinensis</name>
    <name type="common">Chinese alligator</name>
    <dbReference type="NCBI Taxonomy" id="38654"/>
    <lineage>
        <taxon>Eukaryota</taxon>
        <taxon>Metazoa</taxon>
        <taxon>Chordata</taxon>
        <taxon>Craniata</taxon>
        <taxon>Vertebrata</taxon>
        <taxon>Euteleostomi</taxon>
        <taxon>Archelosauria</taxon>
        <taxon>Archosauria</taxon>
        <taxon>Crocodylia</taxon>
        <taxon>Alligatoridae</taxon>
        <taxon>Alligatorinae</taxon>
        <taxon>Alligator</taxon>
    </lineage>
</organism>
<evidence type="ECO:0000313" key="6">
    <source>
        <dbReference type="RefSeq" id="XP_025065874.1"/>
    </source>
</evidence>
<name>A0A3Q0H1H6_ALLSI</name>
<dbReference type="Proteomes" id="UP000189705">
    <property type="component" value="Unplaced"/>
</dbReference>
<dbReference type="PANTHER" id="PTHR23282">
    <property type="entry name" value="APICAL ENDOSOMAL GLYCOPROTEIN PRECURSOR"/>
    <property type="match status" value="1"/>
</dbReference>
<dbReference type="CTD" id="340895"/>
<feature type="domain" description="MAM" evidence="4">
    <location>
        <begin position="336"/>
        <end position="503"/>
    </location>
</feature>
<feature type="domain" description="MAM" evidence="4">
    <location>
        <begin position="1600"/>
        <end position="1765"/>
    </location>
</feature>
<feature type="domain" description="MAM" evidence="4">
    <location>
        <begin position="1179"/>
        <end position="1339"/>
    </location>
</feature>
<dbReference type="InterPro" id="IPR000998">
    <property type="entry name" value="MAM_dom"/>
</dbReference>
<dbReference type="PROSITE" id="PS01209">
    <property type="entry name" value="LDLRA_1"/>
    <property type="match status" value="7"/>
</dbReference>
<dbReference type="InterPro" id="IPR036055">
    <property type="entry name" value="LDL_receptor-like_sf"/>
</dbReference>
<feature type="disulfide bond" evidence="3">
    <location>
        <begin position="1565"/>
        <end position="1583"/>
    </location>
</feature>
<feature type="disulfide bond" evidence="3">
    <location>
        <begin position="1138"/>
        <end position="1150"/>
    </location>
</feature>
<feature type="domain" description="MAM" evidence="4">
    <location>
        <begin position="957"/>
        <end position="1130"/>
    </location>
</feature>
<feature type="disulfide bond" evidence="3">
    <location>
        <begin position="1577"/>
        <end position="1592"/>
    </location>
</feature>
<feature type="disulfide bond" evidence="3">
    <location>
        <begin position="1145"/>
        <end position="1163"/>
    </location>
</feature>
<comment type="caution">
    <text evidence="3">Lacks conserved residue(s) required for the propagation of feature annotation.</text>
</comment>
<gene>
    <name evidence="6" type="primary">MALRD1</name>
</gene>
<dbReference type="Pfam" id="PF00629">
    <property type="entry name" value="MAM"/>
    <property type="match status" value="9"/>
</dbReference>
<feature type="domain" description="MAM" evidence="4">
    <location>
        <begin position="518"/>
        <end position="682"/>
    </location>
</feature>
<proteinExistence type="predicted"/>
<dbReference type="SMART" id="SM00192">
    <property type="entry name" value="LDLa"/>
    <property type="match status" value="9"/>
</dbReference>
<dbReference type="SUPFAM" id="SSF57424">
    <property type="entry name" value="LDL receptor-like module"/>
    <property type="match status" value="8"/>
</dbReference>
<feature type="domain" description="MAM" evidence="4">
    <location>
        <begin position="729"/>
        <end position="893"/>
    </location>
</feature>
<feature type="disulfide bond" evidence="3">
    <location>
        <begin position="1796"/>
        <end position="1811"/>
    </location>
</feature>
<dbReference type="Gene3D" id="2.60.120.200">
    <property type="match status" value="9"/>
</dbReference>
<keyword evidence="5" id="KW-1185">Reference proteome</keyword>
<dbReference type="PROSITE" id="PS50068">
    <property type="entry name" value="LDLRA_2"/>
    <property type="match status" value="9"/>
</dbReference>
<evidence type="ECO:0000256" key="2">
    <source>
        <dbReference type="ARBA" id="ARBA00023157"/>
    </source>
</evidence>
<feature type="domain" description="MAM" evidence="4">
    <location>
        <begin position="133"/>
        <end position="298"/>
    </location>
</feature>
<keyword evidence="1" id="KW-0677">Repeat</keyword>
<feature type="disulfide bond" evidence="3">
    <location>
        <begin position="1844"/>
        <end position="1859"/>
    </location>
</feature>
<dbReference type="SMART" id="SM00137">
    <property type="entry name" value="MAM"/>
    <property type="match status" value="8"/>
</dbReference>
<feature type="domain" description="MAM" evidence="4">
    <location>
        <begin position="1"/>
        <end position="128"/>
    </location>
</feature>
<dbReference type="CDD" id="cd06263">
    <property type="entry name" value="MAM"/>
    <property type="match status" value="7"/>
</dbReference>
<dbReference type="InterPro" id="IPR002172">
    <property type="entry name" value="LDrepeatLR_classA_rpt"/>
</dbReference>
<feature type="disulfide bond" evidence="3">
    <location>
        <begin position="1364"/>
        <end position="1382"/>
    </location>
</feature>
<keyword evidence="2 3" id="KW-1015">Disulfide bond</keyword>
<protein>
    <submittedName>
        <fullName evidence="6">MAM and LDL-receptor class A domain-containing protein 1</fullName>
    </submittedName>
</protein>
<dbReference type="InterPro" id="IPR013320">
    <property type="entry name" value="ConA-like_dom_sf"/>
</dbReference>
<feature type="disulfide bond" evidence="3">
    <location>
        <begin position="296"/>
        <end position="308"/>
    </location>
</feature>
<dbReference type="PANTHER" id="PTHR23282:SF140">
    <property type="entry name" value="MAM AND LDL-RECEPTOR CLASS A DOMAIN-CONTAINING PROTEIN 1"/>
    <property type="match status" value="1"/>
</dbReference>
<dbReference type="InParanoid" id="A0A3Q0H1H6"/>
<feature type="disulfide bond" evidence="3">
    <location>
        <begin position="1357"/>
        <end position="1369"/>
    </location>
</feature>
<dbReference type="SUPFAM" id="SSF49899">
    <property type="entry name" value="Concanavalin A-like lectins/glucanases"/>
    <property type="match status" value="9"/>
</dbReference>
<dbReference type="InterPro" id="IPR023415">
    <property type="entry name" value="LDLR_class-A_CS"/>
</dbReference>
<dbReference type="KEGG" id="asn:102376215"/>
<sequence>MESPLSDHSGNNTGYFLSLSSTVSSSPATLKSRVFLPTDTSHVCQIKFYYWIGHISGKLMVELQKHGDGSYENIWQESGRQQNQWRTNIITINSTDKFKVIIQGIFETRGQAETIAVDDISFSEGCFPEFVQPACSFEFDMCDWNSNATFEHASWAHVKAGHNIPSNSSPLREQSKDTEGHYMWVGANDNTLYKIVYFNSSMCHCFGKNCYLQFYYSMADSSILKVVLYINKEEQVLWETHTSTNKEWVRADVQVPADLKKIKLAFEGTIHSRTGFICLDNLQFSDSARPQSPGLCSSGKFICANGQCLASEAACDYHLDCSDGSDEDPTVCSNYTLCDFESDFCGWKPLSTEDMEWNRVKGQTSSDVSLPNRDHTTNDEHGSFIYFGGSLLTNTTPIISNLRSPVLTRLSSEPAQCQIRFWYQLSQDSQLSVFKRTVLDVEIQNLSVISGLSTMQWTKATILIGSTSEEMPTPFQIILQAIVPSKNATVAIDDISLTTECGVTYESLTDSIKGSKAAKCDFEIDNCGWSETVSTDAFDWVRSSRSGLPSAFQKQAPARDHTYNKSEGHFMFILQNGSSISQVAQLRSPRFSQTGSDCTVSFWYYNYGLSVGAAEMQLHIDGLKDPTVLWRIYYNQGYQWLKAFIQLGRLPWPFQLSLDKISLGFYDGVSAIDDITFENCALPPPAVSCDAHDHFWCRDTRACIDSSLVCDLVDNCGDGSDEENCNPELQCNFENGLCNWEQDTEDDFDWIRKQGPTPTFYTGPLKDHTFGTIKGHYLYMESSEPHVFQNTAALLSPIFNATSPDGNKRCIFRFHYHMFGKQVYSLSIFQRIVSNTKGHLLWYKFGNQGNRWIRHTHYITSPDPFQILVEGTVGDGFTGDIGIDDLSFKDCILYNGNLPTASTTPSGTRIPPTLPTNNCTEKEFVCRATGHCIQRIQKCDFRPDCSDESDESSCAMIFCDFEDKGLCEWYQLATEVAAAIVSVYTSNTFQWSLGRGASVHPGEEKCRPPNDHTTATREGWYLYADSSNGNFGHTADIATPVISLTGPKCKLVFWNYMNGATVGSLQVLSKIGNVTSELWAQSGSQGAQWNRAEVFLGVRSDFQVVFRAKRGVSYLGDVAVDDISFEDCSPLLIPDRPCTSEEFTCANKYCIPKDNLCDFMNDCADNSDESPNICSTSIGHCDFEFDLCDWEQSRKDDFDWNLRTGSTPKIGTGPTADHTLQGPSGHYIFIKSSFPQLPEQKARISSPMLSGNSKNCKILFYYHMYGTSIGSLIVYQVTSSGQEKVLLNLTGNQGNYWQRHILGLDADEDFQVTFEGHVGKGPKGDIALDDITFTKECLPSTDVSLEEPSALPPTGSCSHGYWECQNGKCYRPEQSCDFADDCGDNTDENECGTSCTFERGRCGWQNSLTDNFDWTLGDGSPQSLRPPKDHTLGNKNGQFLYLEATPIGLRGEKAHVKSSRWKESRSDCMMSFWYFKSSKATGDIHVLIKTDNGISRIWSESRNHAGEWKKAEIHLGKLRNFEVLFEGIRAKDLGGGAAIDDIEFKNCTTIGESPRECPAITDFVCWNKNCIESHLVCDYKPDCEDQSDEADCSHYTSIPGSCNFETQDQEWTVMCGFTQDVGDTFDWSIGNSSVTKQNGPGADHTPGNGQHFLYVNSSSQKTGDTTRIVTTSFFPASLGVCRIRFWFWLCDSRQTGSLKVYTVEEHGMDILMWSSSRKKERTWMYANVVLSSNSPFKVAFEAEVGANELTEFALDDISFTPECMAGGPIKPQPPTCNRDQFTCMYVQQCLSPAVKCNGVEDCMDGTDEINCSTEIPATVSPWLCKDTEFLCNNNQGCIPSLLRCDGVSDCQLNEDEVDCPIKDCFNGSLLCASTNRCIPLSQRCDGISNCIDFNLDESSCSDCPDGYCKNGGTCIIKEVIPLCQ</sequence>
<dbReference type="InterPro" id="IPR051560">
    <property type="entry name" value="MAM_domain-containing"/>
</dbReference>
<evidence type="ECO:0000259" key="4">
    <source>
        <dbReference type="PROSITE" id="PS50060"/>
    </source>
</evidence>
<dbReference type="PRINTS" id="PR00261">
    <property type="entry name" value="LDLRECEPTOR"/>
</dbReference>
<dbReference type="Gene3D" id="4.10.400.10">
    <property type="entry name" value="Low-density Lipoprotein Receptor"/>
    <property type="match status" value="9"/>
</dbReference>
<feature type="disulfide bond" evidence="3">
    <location>
        <begin position="939"/>
        <end position="954"/>
    </location>
</feature>
<feature type="disulfide bond" evidence="3">
    <location>
        <begin position="1376"/>
        <end position="1391"/>
    </location>
</feature>
<dbReference type="GeneID" id="102376215"/>
<feature type="disulfide bond" evidence="3">
    <location>
        <begin position="303"/>
        <end position="321"/>
    </location>
</feature>
<dbReference type="CDD" id="cd00112">
    <property type="entry name" value="LDLa"/>
    <property type="match status" value="9"/>
</dbReference>
<dbReference type="GO" id="GO:0016020">
    <property type="term" value="C:membrane"/>
    <property type="evidence" value="ECO:0007669"/>
    <property type="project" value="InterPro"/>
</dbReference>
<evidence type="ECO:0000313" key="5">
    <source>
        <dbReference type="Proteomes" id="UP000189705"/>
    </source>
</evidence>
<dbReference type="Pfam" id="PF00057">
    <property type="entry name" value="Ldl_recept_a"/>
    <property type="match status" value="7"/>
</dbReference>
<feature type="domain" description="MAM" evidence="4">
    <location>
        <begin position="1393"/>
        <end position="1549"/>
    </location>
</feature>
<evidence type="ECO:0000256" key="3">
    <source>
        <dbReference type="PROSITE-ProRule" id="PRU00124"/>
    </source>
</evidence>